<proteinExistence type="predicted"/>
<organism evidence="1 2">
    <name type="scientific">Plectus sambesii</name>
    <dbReference type="NCBI Taxonomy" id="2011161"/>
    <lineage>
        <taxon>Eukaryota</taxon>
        <taxon>Metazoa</taxon>
        <taxon>Ecdysozoa</taxon>
        <taxon>Nematoda</taxon>
        <taxon>Chromadorea</taxon>
        <taxon>Plectida</taxon>
        <taxon>Plectina</taxon>
        <taxon>Plectoidea</taxon>
        <taxon>Plectidae</taxon>
        <taxon>Plectus</taxon>
    </lineage>
</organism>
<protein>
    <submittedName>
        <fullName evidence="2">Uncharacterized protein</fullName>
    </submittedName>
</protein>
<dbReference type="InterPro" id="IPR040454">
    <property type="entry name" value="TF_IIIC_Tfc1/Sfc1"/>
</dbReference>
<sequence>MCDFQYLPLQKREDGEIVATATELIPMDIPSALTWWDKKGTTDTSREPLFLPPFQFSRLTTPSPYMLCRETEARDAKLEGKIKAPGQSLRLERKALSITVNADEHFPDIPSEEAVNI</sequence>
<accession>A0A914XGA3</accession>
<dbReference type="AlphaFoldDB" id="A0A914XGA3"/>
<dbReference type="PANTHER" id="PTHR13230">
    <property type="entry name" value="GENERAL TRANSCRIPTION FACTOR IIIC, POLYPEPTIDE 5"/>
    <property type="match status" value="1"/>
</dbReference>
<name>A0A914XGA3_9BILA</name>
<keyword evidence="1" id="KW-1185">Reference proteome</keyword>
<dbReference type="PANTHER" id="PTHR13230:SF5">
    <property type="entry name" value="GENERAL TRANSCRIPTION FACTOR 3C POLYPEPTIDE 5"/>
    <property type="match status" value="1"/>
</dbReference>
<evidence type="ECO:0000313" key="2">
    <source>
        <dbReference type="WBParaSite" id="PSAMB.scaffold7594size7402.g30284.t1"/>
    </source>
</evidence>
<dbReference type="WBParaSite" id="PSAMB.scaffold7594size7402.g30284.t1">
    <property type="protein sequence ID" value="PSAMB.scaffold7594size7402.g30284.t1"/>
    <property type="gene ID" value="PSAMB.scaffold7594size7402.g30284"/>
</dbReference>
<dbReference type="GO" id="GO:0001002">
    <property type="term" value="F:RNA polymerase III type 1 promoter sequence-specific DNA binding"/>
    <property type="evidence" value="ECO:0007669"/>
    <property type="project" value="TreeGrafter"/>
</dbReference>
<dbReference type="Proteomes" id="UP000887566">
    <property type="component" value="Unplaced"/>
</dbReference>
<dbReference type="GO" id="GO:0000127">
    <property type="term" value="C:transcription factor TFIIIC complex"/>
    <property type="evidence" value="ECO:0007669"/>
    <property type="project" value="InterPro"/>
</dbReference>
<evidence type="ECO:0000313" key="1">
    <source>
        <dbReference type="Proteomes" id="UP000887566"/>
    </source>
</evidence>
<dbReference type="GO" id="GO:0001003">
    <property type="term" value="F:RNA polymerase III type 2 promoter sequence-specific DNA binding"/>
    <property type="evidence" value="ECO:0007669"/>
    <property type="project" value="TreeGrafter"/>
</dbReference>
<reference evidence="2" key="1">
    <citation type="submission" date="2022-11" db="UniProtKB">
        <authorList>
            <consortium name="WormBaseParasite"/>
        </authorList>
    </citation>
    <scope>IDENTIFICATION</scope>
</reference>
<dbReference type="GO" id="GO:0006384">
    <property type="term" value="P:transcription initiation at RNA polymerase III promoter"/>
    <property type="evidence" value="ECO:0007669"/>
    <property type="project" value="InterPro"/>
</dbReference>